<keyword evidence="5" id="KW-1185">Reference proteome</keyword>
<evidence type="ECO:0000313" key="3">
    <source>
        <dbReference type="EMBL" id="KAA8823788.1"/>
    </source>
</evidence>
<keyword evidence="1" id="KW-0812">Transmembrane</keyword>
<proteinExistence type="predicted"/>
<name>A0A5J5DSX3_9BIFI</name>
<dbReference type="Proteomes" id="UP000345527">
    <property type="component" value="Unassembled WGS sequence"/>
</dbReference>
<evidence type="ECO:0000313" key="4">
    <source>
        <dbReference type="Proteomes" id="UP000345527"/>
    </source>
</evidence>
<comment type="caution">
    <text evidence="3">The sequence shown here is derived from an EMBL/GenBank/DDBJ whole genome shotgun (WGS) entry which is preliminary data.</text>
</comment>
<reference evidence="4 5" key="1">
    <citation type="journal article" date="2019" name="Syst. Appl. Microbiol.">
        <title>Characterization of Bifidobacterium species in feaces of the Egyptian fruit bat: Description of B. vespertilionis sp. nov. and B. rousetti sp. nov.</title>
        <authorList>
            <person name="Modesto M."/>
            <person name="Satti M."/>
            <person name="Watanabe K."/>
            <person name="Puglisi E."/>
            <person name="Morelli L."/>
            <person name="Huang C.-H."/>
            <person name="Liou J.-S."/>
            <person name="Miyashita M."/>
            <person name="Tamura T."/>
            <person name="Saito S."/>
            <person name="Mori K."/>
            <person name="Huang L."/>
            <person name="Sciavilla P."/>
            <person name="Sandri C."/>
            <person name="Spiezio C."/>
            <person name="Vitali F."/>
            <person name="Cavalieri D."/>
            <person name="Perpetuini G."/>
            <person name="Tofalo R."/>
            <person name="Bonetti A."/>
            <person name="Arita M."/>
            <person name="Mattarelli P."/>
        </authorList>
    </citation>
    <scope>NUCLEOTIDE SEQUENCE [LARGE SCALE GENOMIC DNA]</scope>
    <source>
        <strain evidence="2 5">RST16</strain>
        <strain evidence="3 4">RST8</strain>
    </source>
</reference>
<dbReference type="EMBL" id="RZNZ01000018">
    <property type="protein sequence ID" value="KAA8817016.1"/>
    <property type="molecule type" value="Genomic_DNA"/>
</dbReference>
<sequence>MTTTSHTLSAAAITAAIILLLTALVVLDVLLLNMSAGAVFGSCLTLLALVAGYRFRARWRR</sequence>
<evidence type="ECO:0000313" key="5">
    <source>
        <dbReference type="Proteomes" id="UP000374630"/>
    </source>
</evidence>
<evidence type="ECO:0000313" key="2">
    <source>
        <dbReference type="EMBL" id="KAA8817016.1"/>
    </source>
</evidence>
<gene>
    <name evidence="3" type="ORF">EM848_04465</name>
    <name evidence="2" type="ORF">EMO90_10840</name>
</gene>
<feature type="transmembrane region" description="Helical" evidence="1">
    <location>
        <begin position="36"/>
        <end position="55"/>
    </location>
</feature>
<keyword evidence="1" id="KW-1133">Transmembrane helix</keyword>
<dbReference type="EMBL" id="RZOA01000006">
    <property type="protein sequence ID" value="KAA8823788.1"/>
    <property type="molecule type" value="Genomic_DNA"/>
</dbReference>
<protein>
    <submittedName>
        <fullName evidence="3">Uncharacterized protein</fullName>
    </submittedName>
</protein>
<dbReference type="Proteomes" id="UP000374630">
    <property type="component" value="Unassembled WGS sequence"/>
</dbReference>
<dbReference type="RefSeq" id="WP_150353731.1">
    <property type="nucleotide sequence ID" value="NZ_JAFEJW010000007.1"/>
</dbReference>
<evidence type="ECO:0000256" key="1">
    <source>
        <dbReference type="SAM" id="Phobius"/>
    </source>
</evidence>
<accession>A0A5J5DSX3</accession>
<dbReference type="AlphaFoldDB" id="A0A5J5DSX3"/>
<keyword evidence="1" id="KW-0472">Membrane</keyword>
<feature type="transmembrane region" description="Helical" evidence="1">
    <location>
        <begin position="7"/>
        <end position="30"/>
    </location>
</feature>
<organism evidence="3 4">
    <name type="scientific">Bifidobacterium vespertilionis</name>
    <dbReference type="NCBI Taxonomy" id="2562524"/>
    <lineage>
        <taxon>Bacteria</taxon>
        <taxon>Bacillati</taxon>
        <taxon>Actinomycetota</taxon>
        <taxon>Actinomycetes</taxon>
        <taxon>Bifidobacteriales</taxon>
        <taxon>Bifidobacteriaceae</taxon>
        <taxon>Bifidobacterium</taxon>
    </lineage>
</organism>